<evidence type="ECO:0000313" key="4">
    <source>
        <dbReference type="EMBL" id="ANW97037.1"/>
    </source>
</evidence>
<keyword evidence="5" id="KW-1185">Reference proteome</keyword>
<dbReference type="KEGG" id="wfu:AXE80_12410"/>
<dbReference type="Proteomes" id="UP000092967">
    <property type="component" value="Chromosome"/>
</dbReference>
<dbReference type="SUPFAM" id="SSF53756">
    <property type="entry name" value="UDP-Glycosyltransferase/glycogen phosphorylase"/>
    <property type="match status" value="1"/>
</dbReference>
<sequence length="378" mass="44236">MINKIKVIYLTSSHYVNDDRIFFHIKDTLERKNFKVDVCSTYGDKNFNLKDTYWIKGDELSRRERVSWFCEQLILLSPEMIICGEPLPILAAKKFQEQYPSCKIIYDVTEWYPSKKNLYDLNFISKTTKFFTMFVFNLYAASLVDGFIVGEYYKKKIYDFLFPLKPKEIISYYPKRKYVSLKGKKLLSKIFRVGYSGKFSEEKGINRVFKVAESLRVNNPDLKVVLVLVGKTFLKQERIGFRNLIEKYPSLNVEINEMVPFEDFSKAILSFDVALDLRDNDIENTRCLPIKVFHYNACGIPVVYSNLKALKKGYVQADFCELVEPNDTEKVATKLQRFIDDPIFYADVSNKAVTKIEKGYLWEHIEGKLLGFIQKVNN</sequence>
<dbReference type="PANTHER" id="PTHR12526:SF629">
    <property type="entry name" value="TEICHURONIC ACID BIOSYNTHESIS GLYCOSYLTRANSFERASE TUAH-RELATED"/>
    <property type="match status" value="1"/>
</dbReference>
<keyword evidence="1" id="KW-0328">Glycosyltransferase</keyword>
<evidence type="ECO:0000256" key="1">
    <source>
        <dbReference type="ARBA" id="ARBA00022676"/>
    </source>
</evidence>
<organism evidence="4 5">
    <name type="scientific">Wenyingzhuangia fucanilytica</name>
    <dbReference type="NCBI Taxonomy" id="1790137"/>
    <lineage>
        <taxon>Bacteria</taxon>
        <taxon>Pseudomonadati</taxon>
        <taxon>Bacteroidota</taxon>
        <taxon>Flavobacteriia</taxon>
        <taxon>Flavobacteriales</taxon>
        <taxon>Flavobacteriaceae</taxon>
        <taxon>Wenyingzhuangia</taxon>
    </lineage>
</organism>
<reference evidence="4 5" key="1">
    <citation type="submission" date="2016-02" db="EMBL/GenBank/DDBJ databases">
        <authorList>
            <person name="Wen L."/>
            <person name="He K."/>
            <person name="Yang H."/>
        </authorList>
    </citation>
    <scope>NUCLEOTIDE SEQUENCE [LARGE SCALE GENOMIC DNA]</scope>
    <source>
        <strain evidence="4 5">CZ1127</strain>
    </source>
</reference>
<dbReference type="STRING" id="1790137.AXE80_12410"/>
<dbReference type="OrthoDB" id="9813214at2"/>
<dbReference type="GO" id="GO:0016757">
    <property type="term" value="F:glycosyltransferase activity"/>
    <property type="evidence" value="ECO:0007669"/>
    <property type="project" value="UniProtKB-KW"/>
</dbReference>
<evidence type="ECO:0000256" key="2">
    <source>
        <dbReference type="ARBA" id="ARBA00022679"/>
    </source>
</evidence>
<proteinExistence type="predicted"/>
<dbReference type="PANTHER" id="PTHR12526">
    <property type="entry name" value="GLYCOSYLTRANSFERASE"/>
    <property type="match status" value="1"/>
</dbReference>
<dbReference type="RefSeq" id="WP_068827819.1">
    <property type="nucleotide sequence ID" value="NZ_CP014224.1"/>
</dbReference>
<gene>
    <name evidence="4" type="ORF">AXE80_12410</name>
</gene>
<accession>A0A1B1Y8E3</accession>
<dbReference type="AlphaFoldDB" id="A0A1B1Y8E3"/>
<evidence type="ECO:0000313" key="5">
    <source>
        <dbReference type="Proteomes" id="UP000092967"/>
    </source>
</evidence>
<protein>
    <recommendedName>
        <fullName evidence="3">Glycosyl transferase family 1 domain-containing protein</fullName>
    </recommendedName>
</protein>
<dbReference type="InterPro" id="IPR001296">
    <property type="entry name" value="Glyco_trans_1"/>
</dbReference>
<keyword evidence="2" id="KW-0808">Transferase</keyword>
<dbReference type="Pfam" id="PF00534">
    <property type="entry name" value="Glycos_transf_1"/>
    <property type="match status" value="1"/>
</dbReference>
<dbReference type="Gene3D" id="3.40.50.2000">
    <property type="entry name" value="Glycogen Phosphorylase B"/>
    <property type="match status" value="1"/>
</dbReference>
<feature type="domain" description="Glycosyl transferase family 1" evidence="3">
    <location>
        <begin position="192"/>
        <end position="352"/>
    </location>
</feature>
<evidence type="ECO:0000259" key="3">
    <source>
        <dbReference type="Pfam" id="PF00534"/>
    </source>
</evidence>
<name>A0A1B1Y8E3_9FLAO</name>
<dbReference type="EMBL" id="CP014224">
    <property type="protein sequence ID" value="ANW97037.1"/>
    <property type="molecule type" value="Genomic_DNA"/>
</dbReference>